<evidence type="ECO:0000313" key="2">
    <source>
        <dbReference type="Proteomes" id="UP001500635"/>
    </source>
</evidence>
<accession>A0ABP8JP98</accession>
<evidence type="ECO:0000313" key="1">
    <source>
        <dbReference type="EMBL" id="GAA4393953.1"/>
    </source>
</evidence>
<proteinExistence type="predicted"/>
<dbReference type="Proteomes" id="UP001500635">
    <property type="component" value="Unassembled WGS sequence"/>
</dbReference>
<organism evidence="1 2">
    <name type="scientific">Tsukamurella soli</name>
    <dbReference type="NCBI Taxonomy" id="644556"/>
    <lineage>
        <taxon>Bacteria</taxon>
        <taxon>Bacillati</taxon>
        <taxon>Actinomycetota</taxon>
        <taxon>Actinomycetes</taxon>
        <taxon>Mycobacteriales</taxon>
        <taxon>Tsukamurellaceae</taxon>
        <taxon>Tsukamurella</taxon>
    </lineage>
</organism>
<protein>
    <submittedName>
        <fullName evidence="1">Uncharacterized protein</fullName>
    </submittedName>
</protein>
<name>A0ABP8JP98_9ACTN</name>
<dbReference type="RefSeq" id="WP_344996063.1">
    <property type="nucleotide sequence ID" value="NZ_JBHTGI010000001.1"/>
</dbReference>
<comment type="caution">
    <text evidence="1">The sequence shown here is derived from an EMBL/GenBank/DDBJ whole genome shotgun (WGS) entry which is preliminary data.</text>
</comment>
<dbReference type="EMBL" id="BAABFR010000035">
    <property type="protein sequence ID" value="GAA4393953.1"/>
    <property type="molecule type" value="Genomic_DNA"/>
</dbReference>
<sequence length="82" mass="8648">MVVRLGNPGEARAYLRDEAFDPGLPRTQLPGIAAGSGECVQSDADYQCGVTSGRYVTLSVNSSRADAEQEASAAYLILRRAG</sequence>
<gene>
    <name evidence="1" type="ORF">GCM10023147_25190</name>
</gene>
<reference evidence="2" key="1">
    <citation type="journal article" date="2019" name="Int. J. Syst. Evol. Microbiol.">
        <title>The Global Catalogue of Microorganisms (GCM) 10K type strain sequencing project: providing services to taxonomists for standard genome sequencing and annotation.</title>
        <authorList>
            <consortium name="The Broad Institute Genomics Platform"/>
            <consortium name="The Broad Institute Genome Sequencing Center for Infectious Disease"/>
            <person name="Wu L."/>
            <person name="Ma J."/>
        </authorList>
    </citation>
    <scope>NUCLEOTIDE SEQUENCE [LARGE SCALE GENOMIC DNA]</scope>
    <source>
        <strain evidence="2">JCM 17688</strain>
    </source>
</reference>
<keyword evidence="2" id="KW-1185">Reference proteome</keyword>